<dbReference type="GO" id="GO:0000466">
    <property type="term" value="P:maturation of 5.8S rRNA from tricistronic rRNA transcript (SSU-rRNA, 5.8S rRNA, LSU-rRNA)"/>
    <property type="evidence" value="ECO:0007669"/>
    <property type="project" value="TreeGrafter"/>
</dbReference>
<evidence type="ECO:0008006" key="6">
    <source>
        <dbReference type="Google" id="ProtNLM"/>
    </source>
</evidence>
<dbReference type="Pfam" id="PF11707">
    <property type="entry name" value="Npa1"/>
    <property type="match status" value="1"/>
</dbReference>
<dbReference type="GO" id="GO:0000463">
    <property type="term" value="P:maturation of LSU-rRNA from tricistronic rRNA transcript (SSU-rRNA, 5.8S rRNA, LSU-rRNA)"/>
    <property type="evidence" value="ECO:0007669"/>
    <property type="project" value="TreeGrafter"/>
</dbReference>
<dbReference type="InterPro" id="IPR016024">
    <property type="entry name" value="ARM-type_fold"/>
</dbReference>
<dbReference type="OrthoDB" id="72892at2759"/>
<evidence type="ECO:0000256" key="1">
    <source>
        <dbReference type="SAM" id="MobiDB-lite"/>
    </source>
</evidence>
<feature type="domain" description="URB1 C-terminal" evidence="3">
    <location>
        <begin position="1606"/>
        <end position="1786"/>
    </location>
</feature>
<evidence type="ECO:0000313" key="5">
    <source>
        <dbReference type="Proteomes" id="UP000887568"/>
    </source>
</evidence>
<dbReference type="Pfam" id="PF16201">
    <property type="entry name" value="NopRA1"/>
    <property type="match status" value="1"/>
</dbReference>
<evidence type="ECO:0000313" key="4">
    <source>
        <dbReference type="EnsemblMetazoa" id="XP_038072131.1"/>
    </source>
</evidence>
<protein>
    <recommendedName>
        <fullName evidence="6">Nucleolar pre-ribosomal-associated protein 1</fullName>
    </recommendedName>
</protein>
<keyword evidence="5" id="KW-1185">Reference proteome</keyword>
<dbReference type="RefSeq" id="XP_038072130.1">
    <property type="nucleotide sequence ID" value="XM_038216202.1"/>
</dbReference>
<dbReference type="InterPro" id="IPR021714">
    <property type="entry name" value="URB1_N"/>
</dbReference>
<dbReference type="InterPro" id="IPR032436">
    <property type="entry name" value="URB1_C"/>
</dbReference>
<feature type="region of interest" description="Disordered" evidence="1">
    <location>
        <begin position="461"/>
        <end position="481"/>
    </location>
</feature>
<feature type="domain" description="URB1 N-terminal" evidence="2">
    <location>
        <begin position="44"/>
        <end position="341"/>
    </location>
</feature>
<dbReference type="RefSeq" id="XP_038072131.1">
    <property type="nucleotide sequence ID" value="XM_038216203.1"/>
</dbReference>
<sequence>MAAVSSTSKDEEELQDLSERCLQQIKLWPKIMELLTEEKVPAAQLRESLETLTQILQHVSDSLPEHSTTALDIIQKILNVHITHIYRALNGSNESSVIVSALNLLVAMVTYGQHAARDVLVTVNFQQGVFMTLVNRTDSKSEDDVRTCCIRLAMAFFVSGDNKLIKQFLTRKDFLKSFFKKLGHDRASNIKLILVTLTQYLVCNPAVTKTEKLHILNNYTLQQLAALYTWKGTAEAKNDTTIDEEFQVLEIRQLCHQFLLKVTCDLKHGINFLDNSLGLSGKNCNSVLLKFLLSLHNTTEDELVLDLVVNILHTCPDLLNRYLSQCKLSFQPRPSASWLDNMKVLEQILTGQSVIPSALLHARNTSTGYMVQLAMASTIPTVMTPVLLSQAVKHSSLVVSCCILQIIRLILDRAHGMIDWLRESRQTAVISQYQQALIKALPDLDTYVNLLHKTLDRPLDGSQRAVTRQEPSEAESEMEHTSTAVVTEVPVAKKDELLTALFDVLSAYQLTIPLSFTPTTYDFSRLPHLIYHTESPLVTEAIEKRAIRLLLAFPEGKLRGFKEVRGEDGSTVLLLLRQLISASTKSDLCALKIKLLNKFIQETGLFAQTEWEIAIWLDILATFSEDETKQIVDVFYKSLTQAIRNPYPFNDRVMEAMHSACAVQQHGQEGNVNDTLSPDILAMITHTASHDLDDLAHQPISEAHQAEPLPCSALLPSALQVFAQLEGNTQGLFGHYVSLVALSILERQDNPMSVCLLLHHCTQTEGSGLQHNLYWQDVMKYYAMWLPAIYKKSALYQKTEGASADQTSLKPRNERSSALRSSIMQGGVLKASDMERLLRCDQRELLPMIRQLLMYIYTLHIIKPKNMLAVLKSYLLMIESALDHVHAKRDKETENNIHDPEKVINDGMSSVVDPSRCETSDEWWTSMAELVLQHAAFTMLFKHSARNVQKEPVTSGLKGKPQTLSAITSCFLKCLSVFKQHLSNDTLKLILRLIIKESCQNYLNLAKLEMNSNKDRTKGHSHESRSVIELFQEMCVYCRDEELVDAIRILLQSLKSQKISAVTSGTKQHLRSTLCHLLEVHAEKQKAMKLKQSVDKAVTSKPVMLSTDDISTLVELAHQFSCDQMASVLSQFVGDNPELVAVFTKEVYMDWLNQPTKATSQLVCQLMKHHSAVHIQWFEEWCLESSKQELNDKEDVLLPVILAYCKHSSASKQILSILHATYWIWLKEWIAGLQANEDVHEEDDSKMELLSQILMDTQRETLILFLQSLIRRGQGGKHLGVFHRLQLKACQLAVERLANRHEVNKSDQKTGDVLVEVVVACLQNVVTLIKKNPDNTATAISDQLMSTTAVVKAVGTRHLSVSPSLTQAWKSLVRNGLKHCYQSPAMLELIASLVKLIYSSNKDSNLEKEILKNLLPLSVLYQIVLSHSLFLPTVLEEQDENRSAKESLVLLMLAMVELEPRCCHEAHYAVLIGAYNITRSNTDTALLMLMQHYQRNQAVPSDYKPTAWGRVAVSQHQTLKALGKSLWQQPTMKEILQQLDTEVLRDSALHFPLHRKLQGESPCDPSAADSSHLYDPGFLYPLYSNLLAPECVVDCCRFIDSNAFYMVVAGLSSYDRDMRRAAYHVMASFLSHLEHARFRGRREVYYLLHCFRNSITEPSMRVPSIVGAFVARSAHLMLTPEHFMYPTVLQYLLIKPHLQMNAVPLFGRLFYSSSFKHEDERYWILTLLLDGLRDSNDVTLYNRSSVFTTLMACYQSRLASKQFKEAVVRLLDRAFDVPETRDSLSKQLLPSLQAVMPSQDSRSQPDQSERKSTLADLMHKLHSLYRVKSHNSSQITTSICSIFSTLDVCINE</sequence>
<evidence type="ECO:0000259" key="2">
    <source>
        <dbReference type="Pfam" id="PF11707"/>
    </source>
</evidence>
<proteinExistence type="predicted"/>
<dbReference type="EnsemblMetazoa" id="XM_038216203.1">
    <property type="protein sequence ID" value="XP_038072131.1"/>
    <property type="gene ID" value="LOC119740781"/>
</dbReference>
<dbReference type="InterPro" id="IPR039844">
    <property type="entry name" value="URB1"/>
</dbReference>
<dbReference type="SUPFAM" id="SSF48371">
    <property type="entry name" value="ARM repeat"/>
    <property type="match status" value="1"/>
</dbReference>
<reference evidence="4" key="1">
    <citation type="submission" date="2022-11" db="UniProtKB">
        <authorList>
            <consortium name="EnsemblMetazoa"/>
        </authorList>
    </citation>
    <scope>IDENTIFICATION</scope>
</reference>
<dbReference type="EnsemblMetazoa" id="XM_038216202.1">
    <property type="protein sequence ID" value="XP_038072130.1"/>
    <property type="gene ID" value="LOC119740781"/>
</dbReference>
<dbReference type="CTD" id="9875"/>
<evidence type="ECO:0000259" key="3">
    <source>
        <dbReference type="Pfam" id="PF16201"/>
    </source>
</evidence>
<dbReference type="Proteomes" id="UP000887568">
    <property type="component" value="Unplaced"/>
</dbReference>
<organism evidence="4 5">
    <name type="scientific">Patiria miniata</name>
    <name type="common">Bat star</name>
    <name type="synonym">Asterina miniata</name>
    <dbReference type="NCBI Taxonomy" id="46514"/>
    <lineage>
        <taxon>Eukaryota</taxon>
        <taxon>Metazoa</taxon>
        <taxon>Echinodermata</taxon>
        <taxon>Eleutherozoa</taxon>
        <taxon>Asterozoa</taxon>
        <taxon>Asteroidea</taxon>
        <taxon>Valvatacea</taxon>
        <taxon>Valvatida</taxon>
        <taxon>Asterinidae</taxon>
        <taxon>Patiria</taxon>
    </lineage>
</organism>
<dbReference type="OMA" id="VVWVWQS"/>
<name>A0A914B7H1_PATMI</name>
<dbReference type="PANTHER" id="PTHR13500">
    <property type="entry name" value="NUCLEOLAR PRERIBOSOMAL-ASSOCIATED PROTEIN 1"/>
    <property type="match status" value="1"/>
</dbReference>
<dbReference type="GO" id="GO:0005730">
    <property type="term" value="C:nucleolus"/>
    <property type="evidence" value="ECO:0007669"/>
    <property type="project" value="TreeGrafter"/>
</dbReference>
<dbReference type="GeneID" id="119740781"/>
<accession>A0A914B7H1</accession>
<dbReference type="PANTHER" id="PTHR13500:SF0">
    <property type="entry name" value="NUCLEOLAR PRE-RIBOSOMAL-ASSOCIATED PROTEIN 1"/>
    <property type="match status" value="1"/>
</dbReference>